<dbReference type="InterPro" id="IPR011706">
    <property type="entry name" value="Cu-oxidase_C"/>
</dbReference>
<evidence type="ECO:0000256" key="6">
    <source>
        <dbReference type="ARBA" id="ARBA00023002"/>
    </source>
</evidence>
<dbReference type="PANTHER" id="PTHR11709:SF349">
    <property type="entry name" value="LACCASE"/>
    <property type="match status" value="1"/>
</dbReference>
<dbReference type="SUPFAM" id="SSF49503">
    <property type="entry name" value="Cupredoxins"/>
    <property type="match status" value="1"/>
</dbReference>
<dbReference type="GO" id="GO:0005576">
    <property type="term" value="C:extracellular region"/>
    <property type="evidence" value="ECO:0007669"/>
    <property type="project" value="UniProtKB-SubCell"/>
</dbReference>
<dbReference type="InterPro" id="IPR045087">
    <property type="entry name" value="Cu-oxidase_fam"/>
</dbReference>
<evidence type="ECO:0000256" key="1">
    <source>
        <dbReference type="ARBA" id="ARBA00004613"/>
    </source>
</evidence>
<dbReference type="EMBL" id="OIVN01000027">
    <property type="protein sequence ID" value="SPC72850.1"/>
    <property type="molecule type" value="Genomic_DNA"/>
</dbReference>
<organism evidence="10">
    <name type="scientific">Fagus sylvatica</name>
    <name type="common">Beechnut</name>
    <dbReference type="NCBI Taxonomy" id="28930"/>
    <lineage>
        <taxon>Eukaryota</taxon>
        <taxon>Viridiplantae</taxon>
        <taxon>Streptophyta</taxon>
        <taxon>Embryophyta</taxon>
        <taxon>Tracheophyta</taxon>
        <taxon>Spermatophyta</taxon>
        <taxon>Magnoliopsida</taxon>
        <taxon>eudicotyledons</taxon>
        <taxon>Gunneridae</taxon>
        <taxon>Pentapetalae</taxon>
        <taxon>rosids</taxon>
        <taxon>fabids</taxon>
        <taxon>Fagales</taxon>
        <taxon>Fagaceae</taxon>
        <taxon>Fagus</taxon>
    </lineage>
</organism>
<feature type="signal peptide" evidence="8">
    <location>
        <begin position="1"/>
        <end position="20"/>
    </location>
</feature>
<protein>
    <recommendedName>
        <fullName evidence="9">Plastocyanin-like domain-containing protein</fullName>
    </recommendedName>
</protein>
<evidence type="ECO:0000256" key="4">
    <source>
        <dbReference type="ARBA" id="ARBA00022723"/>
    </source>
</evidence>
<dbReference type="CDD" id="cd13897">
    <property type="entry name" value="CuRO_3_LCC_plant"/>
    <property type="match status" value="1"/>
</dbReference>
<dbReference type="GO" id="GO:0005507">
    <property type="term" value="F:copper ion binding"/>
    <property type="evidence" value="ECO:0007669"/>
    <property type="project" value="InterPro"/>
</dbReference>
<feature type="chain" id="PRO_5014860684" description="Plastocyanin-like domain-containing protein" evidence="8">
    <location>
        <begin position="21"/>
        <end position="304"/>
    </location>
</feature>
<reference evidence="10" key="1">
    <citation type="submission" date="2018-02" db="EMBL/GenBank/DDBJ databases">
        <authorList>
            <person name="Cohen D.B."/>
            <person name="Kent A.D."/>
        </authorList>
    </citation>
    <scope>NUCLEOTIDE SEQUENCE</scope>
</reference>
<dbReference type="InterPro" id="IPR034289">
    <property type="entry name" value="CuRO_3_LCC"/>
</dbReference>
<keyword evidence="8" id="KW-0732">Signal</keyword>
<dbReference type="Pfam" id="PF07731">
    <property type="entry name" value="Cu-oxidase_2"/>
    <property type="match status" value="1"/>
</dbReference>
<dbReference type="InterPro" id="IPR033138">
    <property type="entry name" value="Cu_oxidase_CS"/>
</dbReference>
<accession>A0A2N9EDW6</accession>
<proteinExistence type="inferred from homology"/>
<dbReference type="InterPro" id="IPR002355">
    <property type="entry name" value="Cu_oxidase_Cu_BS"/>
</dbReference>
<keyword evidence="6" id="KW-0560">Oxidoreductase</keyword>
<dbReference type="PROSITE" id="PS00080">
    <property type="entry name" value="MULTICOPPER_OXIDASE2"/>
    <property type="match status" value="1"/>
</dbReference>
<evidence type="ECO:0000256" key="7">
    <source>
        <dbReference type="ARBA" id="ARBA00023008"/>
    </source>
</evidence>
<dbReference type="Gene3D" id="2.60.40.420">
    <property type="entry name" value="Cupredoxins - blue copper proteins"/>
    <property type="match status" value="1"/>
</dbReference>
<dbReference type="PANTHER" id="PTHR11709">
    <property type="entry name" value="MULTI-COPPER OXIDASE"/>
    <property type="match status" value="1"/>
</dbReference>
<gene>
    <name evidence="10" type="ORF">FSB_LOCUS732</name>
</gene>
<evidence type="ECO:0000256" key="3">
    <source>
        <dbReference type="ARBA" id="ARBA00022525"/>
    </source>
</evidence>
<name>A0A2N9EDW6_FAGSY</name>
<comment type="subcellular location">
    <subcellularLocation>
        <location evidence="1">Secreted</location>
    </subcellularLocation>
</comment>
<keyword evidence="4" id="KW-0479">Metal-binding</keyword>
<feature type="domain" description="Plastocyanin-like" evidence="9">
    <location>
        <begin position="118"/>
        <end position="255"/>
    </location>
</feature>
<evidence type="ECO:0000256" key="2">
    <source>
        <dbReference type="ARBA" id="ARBA00010609"/>
    </source>
</evidence>
<evidence type="ECO:0000256" key="5">
    <source>
        <dbReference type="ARBA" id="ARBA00022737"/>
    </source>
</evidence>
<evidence type="ECO:0000313" key="10">
    <source>
        <dbReference type="EMBL" id="SPC72850.1"/>
    </source>
</evidence>
<keyword evidence="7" id="KW-0186">Copper</keyword>
<keyword evidence="5" id="KW-0677">Repeat</keyword>
<dbReference type="PROSITE" id="PS00079">
    <property type="entry name" value="MULTICOPPER_OXIDASE1"/>
    <property type="match status" value="1"/>
</dbReference>
<keyword evidence="3" id="KW-0964">Secreted</keyword>
<evidence type="ECO:0000256" key="8">
    <source>
        <dbReference type="SAM" id="SignalP"/>
    </source>
</evidence>
<dbReference type="GO" id="GO:0016491">
    <property type="term" value="F:oxidoreductase activity"/>
    <property type="evidence" value="ECO:0007669"/>
    <property type="project" value="UniProtKB-KW"/>
</dbReference>
<dbReference type="AlphaFoldDB" id="A0A2N9EDW6"/>
<sequence>MVWQLAQRLLHLSVFSSLSAILSHIQSASDDDVSATRTFTERLRSLASQEYPIDVPLEVDSRIFVTLSMNMNPCVNDSCTGPDGNRLLASMNNMSFINPDVDILQVYYRNLSGIYEPDFPDKPPTFFNFTSDNLRKVNYTHTRQTTKVKVLSYNQSVEIVFQGTDVFSGSEDHPMHLHGFRFYLVGTGVGDFNNETDPLSYNLVDPPEANTIVVPKDGWATIRFRADNPGVWVMHCHFERHLSWGMDTVFIVKNGPSATTSIRGQPPKLPTCRFKPLLHDIFNVTTIGRESEKVNKLIRKSLEP</sequence>
<evidence type="ECO:0000259" key="9">
    <source>
        <dbReference type="Pfam" id="PF07731"/>
    </source>
</evidence>
<dbReference type="InterPro" id="IPR008972">
    <property type="entry name" value="Cupredoxin"/>
</dbReference>
<comment type="similarity">
    <text evidence="2">Belongs to the multicopper oxidase family.</text>
</comment>